<reference evidence="2 3" key="1">
    <citation type="submission" date="2023-06" db="EMBL/GenBank/DDBJ databases">
        <authorList>
            <person name="Oyuntsetseg B."/>
            <person name="Kim S.B."/>
        </authorList>
    </citation>
    <scope>NUCLEOTIDE SEQUENCE [LARGE SCALE GENOMIC DNA]</scope>
    <source>
        <strain evidence="2 3">4-36</strain>
    </source>
</reference>
<feature type="chain" id="PRO_5040758317" description="Lipoprotein" evidence="1">
    <location>
        <begin position="28"/>
        <end position="169"/>
    </location>
</feature>
<evidence type="ECO:0008006" key="4">
    <source>
        <dbReference type="Google" id="ProtNLM"/>
    </source>
</evidence>
<proteinExistence type="predicted"/>
<feature type="signal peptide" evidence="1">
    <location>
        <begin position="1"/>
        <end position="27"/>
    </location>
</feature>
<dbReference type="PROSITE" id="PS51257">
    <property type="entry name" value="PROKAR_LIPOPROTEIN"/>
    <property type="match status" value="1"/>
</dbReference>
<keyword evidence="1" id="KW-0732">Signal</keyword>
<accession>A0A9Y2JVR1</accession>
<dbReference type="Proteomes" id="UP001239397">
    <property type="component" value="Chromosome"/>
</dbReference>
<dbReference type="AlphaFoldDB" id="A0A9Y2JVR1"/>
<evidence type="ECO:0000313" key="2">
    <source>
        <dbReference type="EMBL" id="WIY05578.1"/>
    </source>
</evidence>
<keyword evidence="3" id="KW-1185">Reference proteome</keyword>
<name>A0A9Y2JVR1_9PSEU</name>
<dbReference type="EMBL" id="CP127295">
    <property type="protein sequence ID" value="WIY05578.1"/>
    <property type="molecule type" value="Genomic_DNA"/>
</dbReference>
<evidence type="ECO:0000256" key="1">
    <source>
        <dbReference type="SAM" id="SignalP"/>
    </source>
</evidence>
<dbReference type="RefSeq" id="WP_286001866.1">
    <property type="nucleotide sequence ID" value="NZ_CP127295.1"/>
</dbReference>
<organism evidence="2 3">
    <name type="scientific">Amycolatopsis mongoliensis</name>
    <dbReference type="NCBI Taxonomy" id="715475"/>
    <lineage>
        <taxon>Bacteria</taxon>
        <taxon>Bacillati</taxon>
        <taxon>Actinomycetota</taxon>
        <taxon>Actinomycetes</taxon>
        <taxon>Pseudonocardiales</taxon>
        <taxon>Pseudonocardiaceae</taxon>
        <taxon>Amycolatopsis</taxon>
    </lineage>
</organism>
<gene>
    <name evidence="2" type="ORF">QRX60_17635</name>
</gene>
<evidence type="ECO:0000313" key="3">
    <source>
        <dbReference type="Proteomes" id="UP001239397"/>
    </source>
</evidence>
<protein>
    <recommendedName>
        <fullName evidence="4">Lipoprotein</fullName>
    </recommendedName>
</protein>
<sequence length="169" mass="18255">MSRRIRTTTTRALATVSAAALLFTVSACGEQGEMEKTASLSEVQANADKMVKDAANAVFASGFHLTDQGPQPLQCNDSSDRPTGKVLTSVNYWVDGVDKAANAGYFDKLKTWFTTNGWHVEADKRPHDLFLNASRDDYLMSLEASSAGRLNIGASTPCVWRDGTPPASH</sequence>
<dbReference type="KEGG" id="amog:QRX60_17635"/>